<dbReference type="SUPFAM" id="SSF54197">
    <property type="entry name" value="HIT-like"/>
    <property type="match status" value="1"/>
</dbReference>
<dbReference type="EMBL" id="MHIB01000027">
    <property type="protein sequence ID" value="OGY43962.1"/>
    <property type="molecule type" value="Genomic_DNA"/>
</dbReference>
<feature type="short sequence motif" description="Histidine triad motif" evidence="1">
    <location>
        <begin position="97"/>
        <end position="101"/>
    </location>
</feature>
<name>A0A1G1XVD3_9BACT</name>
<dbReference type="PANTHER" id="PTHR46648">
    <property type="entry name" value="HIT FAMILY PROTEIN 1"/>
    <property type="match status" value="1"/>
</dbReference>
<dbReference type="PROSITE" id="PS51084">
    <property type="entry name" value="HIT_2"/>
    <property type="match status" value="1"/>
</dbReference>
<accession>A0A1G1XVD3</accession>
<dbReference type="PANTHER" id="PTHR46648:SF1">
    <property type="entry name" value="ADENOSINE 5'-MONOPHOSPHORAMIDASE HNT1"/>
    <property type="match status" value="1"/>
</dbReference>
<dbReference type="GO" id="GO:0003824">
    <property type="term" value="F:catalytic activity"/>
    <property type="evidence" value="ECO:0007669"/>
    <property type="project" value="InterPro"/>
</dbReference>
<dbReference type="Pfam" id="PF01230">
    <property type="entry name" value="HIT"/>
    <property type="match status" value="1"/>
</dbReference>
<dbReference type="Gene3D" id="3.30.428.10">
    <property type="entry name" value="HIT-like"/>
    <property type="match status" value="1"/>
</dbReference>
<organism evidence="3 4">
    <name type="scientific">Candidatus Buchananbacteria bacterium RIFCSPHIGHO2_01_FULL_39_14</name>
    <dbReference type="NCBI Taxonomy" id="1797532"/>
    <lineage>
        <taxon>Bacteria</taxon>
        <taxon>Candidatus Buchananiibacteriota</taxon>
    </lineage>
</organism>
<dbReference type="InterPro" id="IPR011146">
    <property type="entry name" value="HIT-like"/>
</dbReference>
<dbReference type="InterPro" id="IPR036265">
    <property type="entry name" value="HIT-like_sf"/>
</dbReference>
<sequence length="158" mass="18933">MSKVNCLICQRIKSIKKGKNPYFIRELKTGYVVLGDYQFFKGYTLFLCKLHKTEVHQLSPSFRRQFLWEMSLVAEAVDLTFKPNKINYELLGNTDKHLHWHIFPRYKDDPIPTKPVWLIDKKIREKKSSRPSKNKLLKLKKKINRKLENIIKKPLYKN</sequence>
<gene>
    <name evidence="3" type="ORF">A2729_01405</name>
</gene>
<dbReference type="GO" id="GO:0009117">
    <property type="term" value="P:nucleotide metabolic process"/>
    <property type="evidence" value="ECO:0007669"/>
    <property type="project" value="TreeGrafter"/>
</dbReference>
<dbReference type="AlphaFoldDB" id="A0A1G1XVD3"/>
<reference evidence="3 4" key="1">
    <citation type="journal article" date="2016" name="Nat. Commun.">
        <title>Thousands of microbial genomes shed light on interconnected biogeochemical processes in an aquifer system.</title>
        <authorList>
            <person name="Anantharaman K."/>
            <person name="Brown C.T."/>
            <person name="Hug L.A."/>
            <person name="Sharon I."/>
            <person name="Castelle C.J."/>
            <person name="Probst A.J."/>
            <person name="Thomas B.C."/>
            <person name="Singh A."/>
            <person name="Wilkins M.J."/>
            <person name="Karaoz U."/>
            <person name="Brodie E.L."/>
            <person name="Williams K.H."/>
            <person name="Hubbard S.S."/>
            <person name="Banfield J.F."/>
        </authorList>
    </citation>
    <scope>NUCLEOTIDE SEQUENCE [LARGE SCALE GENOMIC DNA]</scope>
</reference>
<dbReference type="STRING" id="1797532.A2729_01405"/>
<proteinExistence type="predicted"/>
<evidence type="ECO:0000313" key="4">
    <source>
        <dbReference type="Proteomes" id="UP000178930"/>
    </source>
</evidence>
<dbReference type="Proteomes" id="UP000178930">
    <property type="component" value="Unassembled WGS sequence"/>
</dbReference>
<dbReference type="InterPro" id="IPR001310">
    <property type="entry name" value="Histidine_triad_HIT"/>
</dbReference>
<protein>
    <recommendedName>
        <fullName evidence="2">HIT domain-containing protein</fullName>
    </recommendedName>
</protein>
<feature type="domain" description="HIT" evidence="2">
    <location>
        <begin position="11"/>
        <end position="112"/>
    </location>
</feature>
<comment type="caution">
    <text evidence="3">The sequence shown here is derived from an EMBL/GenBank/DDBJ whole genome shotgun (WGS) entry which is preliminary data.</text>
</comment>
<evidence type="ECO:0000259" key="2">
    <source>
        <dbReference type="PROSITE" id="PS51084"/>
    </source>
</evidence>
<evidence type="ECO:0000256" key="1">
    <source>
        <dbReference type="PROSITE-ProRule" id="PRU00464"/>
    </source>
</evidence>
<evidence type="ECO:0000313" key="3">
    <source>
        <dbReference type="EMBL" id="OGY43962.1"/>
    </source>
</evidence>